<evidence type="ECO:0000256" key="1">
    <source>
        <dbReference type="SAM" id="SignalP"/>
    </source>
</evidence>
<dbReference type="Pfam" id="PF11720">
    <property type="entry name" value="Inhibitor_I78"/>
    <property type="match status" value="1"/>
</dbReference>
<name>A0A7Y1MVH1_9PSED</name>
<feature type="signal peptide" evidence="1">
    <location>
        <begin position="1"/>
        <end position="18"/>
    </location>
</feature>
<sequence length="135" mass="14495">MPWKLASFGTLLAAAVLAGCSTSGTSEPAKDTAVAEPVHTRCEAKAAQFAIGQKASPQLLEQARTRAGAQNARILKPNDMVTLEYRSDRLNLNTDDNLVITLSSPEIGLHLFHPNARCTASGVLYFKDRCGRSPL</sequence>
<comment type="caution">
    <text evidence="2">The sequence shown here is derived from an EMBL/GenBank/DDBJ whole genome shotgun (WGS) entry which is preliminary data.</text>
</comment>
<dbReference type="PROSITE" id="PS51257">
    <property type="entry name" value="PROKAR_LIPOPROTEIN"/>
    <property type="match status" value="1"/>
</dbReference>
<proteinExistence type="predicted"/>
<dbReference type="PANTHER" id="PTHR39600:SF1">
    <property type="entry name" value="PEPTIDASE INHIBITOR I78 FAMILY PROTEIN"/>
    <property type="match status" value="1"/>
</dbReference>
<keyword evidence="1" id="KW-0732">Signal</keyword>
<reference evidence="2 3" key="1">
    <citation type="journal article" date="2020" name="Front. Microbiol.">
        <title>Genetic Organization of the aprX-lipA2 Operon Affects the Proteolytic Potential of Pseudomonas Species in Milk.</title>
        <authorList>
            <person name="Maier C."/>
            <person name="Huptas C."/>
            <person name="von Neubeck M."/>
            <person name="Scherer S."/>
            <person name="Wenning M."/>
            <person name="Lucking G."/>
        </authorList>
    </citation>
    <scope>NUCLEOTIDE SEQUENCE [LARGE SCALE GENOMIC DNA]</scope>
    <source>
        <strain evidence="2 3">G4779</strain>
    </source>
</reference>
<dbReference type="Gene3D" id="3.30.10.10">
    <property type="entry name" value="Trypsin Inhibitor V, subunit A"/>
    <property type="match status" value="1"/>
</dbReference>
<organism evidence="2 3">
    <name type="scientific">Pseudomonas gessardii</name>
    <dbReference type="NCBI Taxonomy" id="78544"/>
    <lineage>
        <taxon>Bacteria</taxon>
        <taxon>Pseudomonadati</taxon>
        <taxon>Pseudomonadota</taxon>
        <taxon>Gammaproteobacteria</taxon>
        <taxon>Pseudomonadales</taxon>
        <taxon>Pseudomonadaceae</taxon>
        <taxon>Pseudomonas</taxon>
    </lineage>
</organism>
<evidence type="ECO:0000313" key="3">
    <source>
        <dbReference type="Proteomes" id="UP000542111"/>
    </source>
</evidence>
<dbReference type="InterPro" id="IPR021719">
    <property type="entry name" value="Prot_inh_I78"/>
</dbReference>
<dbReference type="PANTHER" id="PTHR39600">
    <property type="entry name" value="PEPTIDASE INHIBITOR I78 FAMILY PROTEIN"/>
    <property type="match status" value="1"/>
</dbReference>
<protein>
    <recommendedName>
        <fullName evidence="4">Lipoprotein</fullName>
    </recommendedName>
</protein>
<dbReference type="EMBL" id="JAAQYP010000082">
    <property type="protein sequence ID" value="NNA99132.1"/>
    <property type="molecule type" value="Genomic_DNA"/>
</dbReference>
<evidence type="ECO:0000313" key="2">
    <source>
        <dbReference type="EMBL" id="NNA99132.1"/>
    </source>
</evidence>
<dbReference type="AlphaFoldDB" id="A0A7Y1MVH1"/>
<evidence type="ECO:0008006" key="4">
    <source>
        <dbReference type="Google" id="ProtNLM"/>
    </source>
</evidence>
<gene>
    <name evidence="2" type="ORF">HBO33_28735</name>
</gene>
<accession>A0A7Y1MVH1</accession>
<dbReference type="Proteomes" id="UP000542111">
    <property type="component" value="Unassembled WGS sequence"/>
</dbReference>
<feature type="chain" id="PRO_5030677869" description="Lipoprotein" evidence="1">
    <location>
        <begin position="19"/>
        <end position="135"/>
    </location>
</feature>